<evidence type="ECO:0000313" key="2">
    <source>
        <dbReference type="EMBL" id="RHE30355.1"/>
    </source>
</evidence>
<evidence type="ECO:0000313" key="4">
    <source>
        <dbReference type="Proteomes" id="UP000260642"/>
    </source>
</evidence>
<dbReference type="Proteomes" id="UP000260642">
    <property type="component" value="Unassembled WGS sequence"/>
</dbReference>
<comment type="caution">
    <text evidence="1">The sequence shown here is derived from an EMBL/GenBank/DDBJ whole genome shotgun (WGS) entry which is preliminary data.</text>
</comment>
<dbReference type="EMBL" id="QSOB01000034">
    <property type="protein sequence ID" value="RGI65794.1"/>
    <property type="molecule type" value="Genomic_DNA"/>
</dbReference>
<sequence>MNAPNPMVTFFKKIDVTNLVHISRKYKWKFNMLLCWCIGRAAGEVKEFYMLPVDGKLYKYERL</sequence>
<evidence type="ECO:0000313" key="6">
    <source>
        <dbReference type="Proteomes" id="UP000285865"/>
    </source>
</evidence>
<dbReference type="Proteomes" id="UP000285865">
    <property type="component" value="Unassembled WGS sequence"/>
</dbReference>
<dbReference type="Proteomes" id="UP000285290">
    <property type="component" value="Unassembled WGS sequence"/>
</dbReference>
<gene>
    <name evidence="3" type="ORF">DW172_06095</name>
    <name evidence="2" type="ORF">DW753_14270</name>
    <name evidence="1" type="ORF">DXD95_13715</name>
</gene>
<name>A0A3E4E4U1_9FIRM</name>
<dbReference type="Gene3D" id="3.30.559.10">
    <property type="entry name" value="Chloramphenicol acetyltransferase-like domain"/>
    <property type="match status" value="1"/>
</dbReference>
<dbReference type="RefSeq" id="WP_117483096.1">
    <property type="nucleotide sequence ID" value="NZ_QRKN01000003.1"/>
</dbReference>
<accession>A0A3E4E4U1</accession>
<dbReference type="AlphaFoldDB" id="A0A3E4E4U1"/>
<evidence type="ECO:0000313" key="1">
    <source>
        <dbReference type="EMBL" id="RGI65794.1"/>
    </source>
</evidence>
<organism evidence="1 4">
    <name type="scientific">Agathobacter rectalis</name>
    <dbReference type="NCBI Taxonomy" id="39491"/>
    <lineage>
        <taxon>Bacteria</taxon>
        <taxon>Bacillati</taxon>
        <taxon>Bacillota</taxon>
        <taxon>Clostridia</taxon>
        <taxon>Lachnospirales</taxon>
        <taxon>Lachnospiraceae</taxon>
        <taxon>Agathobacter</taxon>
    </lineage>
</organism>
<dbReference type="EMBL" id="QSKC01000028">
    <property type="protein sequence ID" value="RHE30355.1"/>
    <property type="molecule type" value="Genomic_DNA"/>
</dbReference>
<reference evidence="4 5" key="1">
    <citation type="submission" date="2018-08" db="EMBL/GenBank/DDBJ databases">
        <title>A genome reference for cultivated species of the human gut microbiota.</title>
        <authorList>
            <person name="Zou Y."/>
            <person name="Xue W."/>
            <person name="Luo G."/>
        </authorList>
    </citation>
    <scope>NUCLEOTIDE SEQUENCE [LARGE SCALE GENOMIC DNA]</scope>
    <source>
        <strain evidence="3 6">AM16-11</strain>
        <strain evidence="2 5">AM29-10</strain>
        <strain evidence="1 4">TM10-3</strain>
    </source>
</reference>
<dbReference type="InterPro" id="IPR023213">
    <property type="entry name" value="CAT-like_dom_sf"/>
</dbReference>
<proteinExistence type="predicted"/>
<evidence type="ECO:0000313" key="5">
    <source>
        <dbReference type="Proteomes" id="UP000285290"/>
    </source>
</evidence>
<dbReference type="SUPFAM" id="SSF52777">
    <property type="entry name" value="CoA-dependent acyltransferases"/>
    <property type="match status" value="1"/>
</dbReference>
<dbReference type="EMBL" id="QRKN01000003">
    <property type="protein sequence ID" value="RHI23646.1"/>
    <property type="molecule type" value="Genomic_DNA"/>
</dbReference>
<evidence type="ECO:0000313" key="3">
    <source>
        <dbReference type="EMBL" id="RHI23646.1"/>
    </source>
</evidence>
<protein>
    <submittedName>
        <fullName evidence="1">Uncharacterized protein</fullName>
    </submittedName>
</protein>